<dbReference type="GO" id="GO:0005634">
    <property type="term" value="C:nucleus"/>
    <property type="evidence" value="ECO:0007669"/>
    <property type="project" value="TreeGrafter"/>
</dbReference>
<feature type="domain" description="RGS" evidence="2">
    <location>
        <begin position="773"/>
        <end position="866"/>
    </location>
</feature>
<feature type="domain" description="RGS" evidence="2">
    <location>
        <begin position="585"/>
        <end position="712"/>
    </location>
</feature>
<dbReference type="SUPFAM" id="SSF48097">
    <property type="entry name" value="Regulator of G-protein signaling, RGS"/>
    <property type="match status" value="4"/>
</dbReference>
<dbReference type="Pfam" id="PF00615">
    <property type="entry name" value="RGS"/>
    <property type="match status" value="2"/>
</dbReference>
<sequence>MEEPQFERYLTEELFIEYINCYLALPIFPRTIQYVLETKQFEEIHLDRDDQSVDAHEALQVHSLIPPSVTHSHALSVREDNYVATLDRTRTVDWICKERLPSFLKSDLYCEYNLASLLGGMEQRRANHPSVPLSKSISNIALSSEQNRHGVDYQIFCSKREIAAFKKFLVNTTGENDYLYWVECERLSNCDSEIEALTGFKEIKEKYLRPGAKCEIAKGRWIHKTQPVTREDIFALQTSVLHSLVSYWCPRYLMSASKRRIKSPTDDNKRSRPTTHQGRVSVLNDSQKNALKCDPKLVRELASPLIFPQLSPNHFPLSSTPNPACHMSTVRSFSAITAINKLPDINEYSLAESVALPISHTVMFHSEVQKRRRSKSVPLPKVIVPTKDSKLNQQLTICLSIEHRKAGGIFQQYIEKVGNINWRNCLLCWREIQNFKDGFLTEDFNPFQTEARAKTILSKYVLTSGNMYVSCRYEIANKIGLSIYPAFEDLFDSLEEHVLDVLTEPWTACLKEESTFLEEAKTDEVAFSHWENDDEEFLEELAVDIDVIEDEDILPDVNEGNEIESDKSKLPITSSTGLATPMGYTIQQVIQENTLLNLFKSFLDSRHASVDIMFWMEVESFRKIPGKESKLRNAKAKLIRSQYLTKNYYFGLNSPASKEAQNRMIMLGGLGRKVPQRPPTPVLIEGQKQVQARLEHRWLPVFVKTREFLQYMYPGQDHYRAPLQQQHQKEGGGVAGSQDEWKSKIFESRWMTNSRDIINCRKAILNPITCKPFETFIELKSSKDEHLKNDLNFWLEIQRYKELCHAHTPEAVLQLKINVIVNCFLQSKVPPKIQVDLSQEMVEKLQRKPVGPYLFREPQAEMFRVIFSYWMEYQTFKEQHKGEDIEVSFMELRQQIHEKEMIKIKKQREFENAKMRQQQLRPFGMGHGLHGDDDPAADLTFRLSEAEGKSKGISTKKRRDNLPNTSPMNRILSVL</sequence>
<dbReference type="Proteomes" id="UP001165289">
    <property type="component" value="Unassembled WGS sequence"/>
</dbReference>
<dbReference type="GO" id="GO:0009966">
    <property type="term" value="P:regulation of signal transduction"/>
    <property type="evidence" value="ECO:0007669"/>
    <property type="project" value="InterPro"/>
</dbReference>
<dbReference type="Gene3D" id="1.10.167.10">
    <property type="entry name" value="Regulator of G-protein Signalling 4, domain 2"/>
    <property type="match status" value="4"/>
</dbReference>
<dbReference type="SMART" id="SM00315">
    <property type="entry name" value="RGS"/>
    <property type="match status" value="2"/>
</dbReference>
<reference evidence="3 4" key="1">
    <citation type="journal article" date="2023" name="BMC Biol.">
        <title>The compact genome of the sponge Oopsacas minuta (Hexactinellida) is lacking key metazoan core genes.</title>
        <authorList>
            <person name="Santini S."/>
            <person name="Schenkelaars Q."/>
            <person name="Jourda C."/>
            <person name="Duchesne M."/>
            <person name="Belahbib H."/>
            <person name="Rocher C."/>
            <person name="Selva M."/>
            <person name="Riesgo A."/>
            <person name="Vervoort M."/>
            <person name="Leys S.P."/>
            <person name="Kodjabachian L."/>
            <person name="Le Bivic A."/>
            <person name="Borchiellini C."/>
            <person name="Claverie J.M."/>
            <person name="Renard E."/>
        </authorList>
    </citation>
    <scope>NUCLEOTIDE SEQUENCE [LARGE SCALE GENOMIC DNA]</scope>
    <source>
        <strain evidence="3">SPO-2</strain>
    </source>
</reference>
<evidence type="ECO:0000313" key="4">
    <source>
        <dbReference type="Proteomes" id="UP001165289"/>
    </source>
</evidence>
<dbReference type="InterPro" id="IPR036305">
    <property type="entry name" value="RGS_sf"/>
</dbReference>
<feature type="region of interest" description="Disordered" evidence="1">
    <location>
        <begin position="260"/>
        <end position="285"/>
    </location>
</feature>
<dbReference type="InterPro" id="IPR016137">
    <property type="entry name" value="RGS"/>
</dbReference>
<protein>
    <submittedName>
        <fullName evidence="3">Regulator of G-protein signaling 22-like</fullName>
    </submittedName>
</protein>
<dbReference type="PANTHER" id="PTHR46583">
    <property type="entry name" value="REGULATOR OF G-PROTEIN SIGNALING 22"/>
    <property type="match status" value="1"/>
</dbReference>
<dbReference type="AlphaFoldDB" id="A0AAV7K745"/>
<dbReference type="InterPro" id="IPR042651">
    <property type="entry name" value="Rgs22"/>
</dbReference>
<dbReference type="PANTHER" id="PTHR46583:SF1">
    <property type="entry name" value="REGULATOR OF G-PROTEIN SIGNALING 22"/>
    <property type="match status" value="1"/>
</dbReference>
<accession>A0AAV7K745</accession>
<evidence type="ECO:0000313" key="3">
    <source>
        <dbReference type="EMBL" id="KAI6656558.1"/>
    </source>
</evidence>
<organism evidence="3 4">
    <name type="scientific">Oopsacas minuta</name>
    <dbReference type="NCBI Taxonomy" id="111878"/>
    <lineage>
        <taxon>Eukaryota</taxon>
        <taxon>Metazoa</taxon>
        <taxon>Porifera</taxon>
        <taxon>Hexactinellida</taxon>
        <taxon>Hexasterophora</taxon>
        <taxon>Lyssacinosida</taxon>
        <taxon>Leucopsacidae</taxon>
        <taxon>Oopsacas</taxon>
    </lineage>
</organism>
<dbReference type="GO" id="GO:0001965">
    <property type="term" value="F:G-protein alpha-subunit binding"/>
    <property type="evidence" value="ECO:0007669"/>
    <property type="project" value="InterPro"/>
</dbReference>
<dbReference type="EMBL" id="JAKMXF010000144">
    <property type="protein sequence ID" value="KAI6656558.1"/>
    <property type="molecule type" value="Genomic_DNA"/>
</dbReference>
<name>A0AAV7K745_9METZ</name>
<dbReference type="GO" id="GO:0005737">
    <property type="term" value="C:cytoplasm"/>
    <property type="evidence" value="ECO:0007669"/>
    <property type="project" value="TreeGrafter"/>
</dbReference>
<proteinExistence type="predicted"/>
<evidence type="ECO:0000256" key="1">
    <source>
        <dbReference type="SAM" id="MobiDB-lite"/>
    </source>
</evidence>
<dbReference type="InterPro" id="IPR044926">
    <property type="entry name" value="RGS_subdomain_2"/>
</dbReference>
<evidence type="ECO:0000259" key="2">
    <source>
        <dbReference type="PROSITE" id="PS50132"/>
    </source>
</evidence>
<keyword evidence="4" id="KW-1185">Reference proteome</keyword>
<feature type="region of interest" description="Disordered" evidence="1">
    <location>
        <begin position="945"/>
        <end position="975"/>
    </location>
</feature>
<gene>
    <name evidence="3" type="ORF">LOD99_1353</name>
</gene>
<feature type="compositionally biased region" description="Polar residues" evidence="1">
    <location>
        <begin position="274"/>
        <end position="285"/>
    </location>
</feature>
<dbReference type="PROSITE" id="PS50132">
    <property type="entry name" value="RGS"/>
    <property type="match status" value="2"/>
</dbReference>
<comment type="caution">
    <text evidence="3">The sequence shown here is derived from an EMBL/GenBank/DDBJ whole genome shotgun (WGS) entry which is preliminary data.</text>
</comment>